<feature type="region of interest" description="Disordered" evidence="1">
    <location>
        <begin position="110"/>
        <end position="150"/>
    </location>
</feature>
<proteinExistence type="predicted"/>
<evidence type="ECO:0000313" key="2">
    <source>
        <dbReference type="EMBL" id="KAH3796291.1"/>
    </source>
</evidence>
<sequence length="150" mass="17019">MRKRSLYLSHKLTPIIVRSTADVFFRSSGWRPADDRTEAGPICSIGRRPDKFQVSLKILPDVGPREGIELRSKQDRTINARVSPGDRPTSDSSNVYRQKKWYFPETYTSAGDRLMAGGPPHGAQRRPDDARYDTRTMNPMSGARRAITIR</sequence>
<reference evidence="2" key="1">
    <citation type="journal article" date="2019" name="bioRxiv">
        <title>The Genome of the Zebra Mussel, Dreissena polymorpha: A Resource for Invasive Species Research.</title>
        <authorList>
            <person name="McCartney M.A."/>
            <person name="Auch B."/>
            <person name="Kono T."/>
            <person name="Mallez S."/>
            <person name="Zhang Y."/>
            <person name="Obille A."/>
            <person name="Becker A."/>
            <person name="Abrahante J.E."/>
            <person name="Garbe J."/>
            <person name="Badalamenti J.P."/>
            <person name="Herman A."/>
            <person name="Mangelson H."/>
            <person name="Liachko I."/>
            <person name="Sullivan S."/>
            <person name="Sone E.D."/>
            <person name="Koren S."/>
            <person name="Silverstein K.A.T."/>
            <person name="Beckman K.B."/>
            <person name="Gohl D.M."/>
        </authorList>
    </citation>
    <scope>NUCLEOTIDE SEQUENCE</scope>
    <source>
        <strain evidence="2">Duluth1</strain>
        <tissue evidence="2">Whole animal</tissue>
    </source>
</reference>
<organism evidence="2 3">
    <name type="scientific">Dreissena polymorpha</name>
    <name type="common">Zebra mussel</name>
    <name type="synonym">Mytilus polymorpha</name>
    <dbReference type="NCBI Taxonomy" id="45954"/>
    <lineage>
        <taxon>Eukaryota</taxon>
        <taxon>Metazoa</taxon>
        <taxon>Spiralia</taxon>
        <taxon>Lophotrochozoa</taxon>
        <taxon>Mollusca</taxon>
        <taxon>Bivalvia</taxon>
        <taxon>Autobranchia</taxon>
        <taxon>Heteroconchia</taxon>
        <taxon>Euheterodonta</taxon>
        <taxon>Imparidentia</taxon>
        <taxon>Neoheterodontei</taxon>
        <taxon>Myida</taxon>
        <taxon>Dreissenoidea</taxon>
        <taxon>Dreissenidae</taxon>
        <taxon>Dreissena</taxon>
    </lineage>
</organism>
<accession>A0A9D4FEA8</accession>
<keyword evidence="3" id="KW-1185">Reference proteome</keyword>
<name>A0A9D4FEA8_DREPO</name>
<gene>
    <name evidence="2" type="ORF">DPMN_149860</name>
</gene>
<dbReference type="AlphaFoldDB" id="A0A9D4FEA8"/>
<dbReference type="EMBL" id="JAIWYP010000007">
    <property type="protein sequence ID" value="KAH3796291.1"/>
    <property type="molecule type" value="Genomic_DNA"/>
</dbReference>
<dbReference type="Proteomes" id="UP000828390">
    <property type="component" value="Unassembled WGS sequence"/>
</dbReference>
<protein>
    <submittedName>
        <fullName evidence="2">Uncharacterized protein</fullName>
    </submittedName>
</protein>
<comment type="caution">
    <text evidence="2">The sequence shown here is derived from an EMBL/GenBank/DDBJ whole genome shotgun (WGS) entry which is preliminary data.</text>
</comment>
<feature type="compositionally biased region" description="Basic and acidic residues" evidence="1">
    <location>
        <begin position="125"/>
        <end position="134"/>
    </location>
</feature>
<reference evidence="2" key="2">
    <citation type="submission" date="2020-11" db="EMBL/GenBank/DDBJ databases">
        <authorList>
            <person name="McCartney M.A."/>
            <person name="Auch B."/>
            <person name="Kono T."/>
            <person name="Mallez S."/>
            <person name="Becker A."/>
            <person name="Gohl D.M."/>
            <person name="Silverstein K.A.T."/>
            <person name="Koren S."/>
            <person name="Bechman K.B."/>
            <person name="Herman A."/>
            <person name="Abrahante J.E."/>
            <person name="Garbe J."/>
        </authorList>
    </citation>
    <scope>NUCLEOTIDE SEQUENCE</scope>
    <source>
        <strain evidence="2">Duluth1</strain>
        <tissue evidence="2">Whole animal</tissue>
    </source>
</reference>
<evidence type="ECO:0000256" key="1">
    <source>
        <dbReference type="SAM" id="MobiDB-lite"/>
    </source>
</evidence>
<evidence type="ECO:0000313" key="3">
    <source>
        <dbReference type="Proteomes" id="UP000828390"/>
    </source>
</evidence>